<comment type="caution">
    <text evidence="2">The sequence shown here is derived from an EMBL/GenBank/DDBJ whole genome shotgun (WGS) entry which is preliminary data.</text>
</comment>
<keyword evidence="3" id="KW-1185">Reference proteome</keyword>
<sequence length="176" mass="19243">MLVLWIGSINKSAFDPSSKLAIAIMDLEFEKSLINAIDSHVKGRAEPSTVEAASGRIFHFTQGNCYCEWLAKSHKNNLNQWSEKNGFSSVNIDLNLHSELLHLIPSTPAVLALDDNGELLYFGPYSQGSGCFSSRGTIDKRLEAWKDRQVYGDSDASTGSLGAMIDTDASGCYCQT</sequence>
<evidence type="ECO:0000313" key="3">
    <source>
        <dbReference type="Proteomes" id="UP001253545"/>
    </source>
</evidence>
<dbReference type="EMBL" id="JAVRHX010000003">
    <property type="protein sequence ID" value="MDT0595516.1"/>
    <property type="molecule type" value="Genomic_DNA"/>
</dbReference>
<dbReference type="InterPro" id="IPR045494">
    <property type="entry name" value="DUF6436"/>
</dbReference>
<feature type="domain" description="DUF6436" evidence="1">
    <location>
        <begin position="47"/>
        <end position="176"/>
    </location>
</feature>
<dbReference type="Proteomes" id="UP001253545">
    <property type="component" value="Unassembled WGS sequence"/>
</dbReference>
<protein>
    <submittedName>
        <fullName evidence="2">DUF6436 domain-containing protein</fullName>
    </submittedName>
</protein>
<name>A0ABU2ZSA6_9ALTE</name>
<dbReference type="RefSeq" id="WP_311369033.1">
    <property type="nucleotide sequence ID" value="NZ_JAVRHX010000003.1"/>
</dbReference>
<organism evidence="2 3">
    <name type="scientific">Glaciecola petra</name>
    <dbReference type="NCBI Taxonomy" id="3075602"/>
    <lineage>
        <taxon>Bacteria</taxon>
        <taxon>Pseudomonadati</taxon>
        <taxon>Pseudomonadota</taxon>
        <taxon>Gammaproteobacteria</taxon>
        <taxon>Alteromonadales</taxon>
        <taxon>Alteromonadaceae</taxon>
        <taxon>Glaciecola</taxon>
    </lineage>
</organism>
<evidence type="ECO:0000313" key="2">
    <source>
        <dbReference type="EMBL" id="MDT0595516.1"/>
    </source>
</evidence>
<gene>
    <name evidence="2" type="ORF">RM552_11720</name>
</gene>
<reference evidence="2 3" key="1">
    <citation type="submission" date="2023-09" db="EMBL/GenBank/DDBJ databases">
        <authorList>
            <person name="Rey-Velasco X."/>
        </authorList>
    </citation>
    <scope>NUCLEOTIDE SEQUENCE [LARGE SCALE GENOMIC DNA]</scope>
    <source>
        <strain evidence="2 3">P117</strain>
    </source>
</reference>
<accession>A0ABU2ZSA6</accession>
<proteinExistence type="predicted"/>
<evidence type="ECO:0000259" key="1">
    <source>
        <dbReference type="Pfam" id="PF20029"/>
    </source>
</evidence>
<dbReference type="Pfam" id="PF20029">
    <property type="entry name" value="DUF6436"/>
    <property type="match status" value="1"/>
</dbReference>